<reference evidence="9 10" key="1">
    <citation type="submission" date="2022-12" db="EMBL/GenBank/DDBJ databases">
        <title>Genomic features and morphological characterization of a novel Knufia sp. strain isolated from spacecraft assembly facility.</title>
        <authorList>
            <person name="Teixeira M."/>
            <person name="Chander A.M."/>
            <person name="Stajich J.E."/>
            <person name="Venkateswaran K."/>
        </authorList>
    </citation>
    <scope>NUCLEOTIDE SEQUENCE [LARGE SCALE GENOMIC DNA]</scope>
    <source>
        <strain evidence="9 10">FJI-L2-BK-P2</strain>
    </source>
</reference>
<keyword evidence="6" id="KW-0255">Endonuclease</keyword>
<evidence type="ECO:0000259" key="8">
    <source>
        <dbReference type="PROSITE" id="PS50879"/>
    </source>
</evidence>
<dbReference type="EMBL" id="JAKLMC020000047">
    <property type="protein sequence ID" value="KAK5948462.1"/>
    <property type="molecule type" value="Genomic_DNA"/>
</dbReference>
<dbReference type="GO" id="GO:0043137">
    <property type="term" value="P:DNA replication, removal of RNA primer"/>
    <property type="evidence" value="ECO:0007669"/>
    <property type="project" value="TreeGrafter"/>
</dbReference>
<protein>
    <recommendedName>
        <fullName evidence="3">ribonuclease H</fullName>
        <ecNumber evidence="3">3.1.26.4</ecNumber>
    </recommendedName>
</protein>
<evidence type="ECO:0000313" key="9">
    <source>
        <dbReference type="EMBL" id="KAK5948462.1"/>
    </source>
</evidence>
<dbReference type="GO" id="GO:0046872">
    <property type="term" value="F:metal ion binding"/>
    <property type="evidence" value="ECO:0007669"/>
    <property type="project" value="UniProtKB-KW"/>
</dbReference>
<evidence type="ECO:0000256" key="2">
    <source>
        <dbReference type="ARBA" id="ARBA00005300"/>
    </source>
</evidence>
<keyword evidence="7" id="KW-0378">Hydrolase</keyword>
<dbReference type="InterPro" id="IPR050092">
    <property type="entry name" value="RNase_H"/>
</dbReference>
<proteinExistence type="inferred from homology"/>
<comment type="similarity">
    <text evidence="2">Belongs to the RNase H family.</text>
</comment>
<accession>A0AAN8EE56</accession>
<keyword evidence="10" id="KW-1185">Reference proteome</keyword>
<feature type="domain" description="RNase H type-1" evidence="8">
    <location>
        <begin position="21"/>
        <end position="187"/>
    </location>
</feature>
<evidence type="ECO:0000256" key="3">
    <source>
        <dbReference type="ARBA" id="ARBA00012180"/>
    </source>
</evidence>
<dbReference type="Gene3D" id="3.30.420.10">
    <property type="entry name" value="Ribonuclease H-like superfamily/Ribonuclease H"/>
    <property type="match status" value="1"/>
</dbReference>
<dbReference type="GO" id="GO:0003676">
    <property type="term" value="F:nucleic acid binding"/>
    <property type="evidence" value="ECO:0007669"/>
    <property type="project" value="InterPro"/>
</dbReference>
<comment type="caution">
    <text evidence="9">The sequence shown here is derived from an EMBL/GenBank/DDBJ whole genome shotgun (WGS) entry which is preliminary data.</text>
</comment>
<dbReference type="InterPro" id="IPR002156">
    <property type="entry name" value="RNaseH_domain"/>
</dbReference>
<dbReference type="Proteomes" id="UP001316803">
    <property type="component" value="Unassembled WGS sequence"/>
</dbReference>
<dbReference type="SUPFAM" id="SSF53098">
    <property type="entry name" value="Ribonuclease H-like"/>
    <property type="match status" value="1"/>
</dbReference>
<dbReference type="Pfam" id="PF00075">
    <property type="entry name" value="RNase_H"/>
    <property type="match status" value="1"/>
</dbReference>
<evidence type="ECO:0000256" key="7">
    <source>
        <dbReference type="ARBA" id="ARBA00022801"/>
    </source>
</evidence>
<keyword evidence="5" id="KW-0479">Metal-binding</keyword>
<name>A0AAN8EE56_9EURO</name>
<dbReference type="EC" id="3.1.26.4" evidence="3"/>
<keyword evidence="4" id="KW-0540">Nuclease</keyword>
<dbReference type="AlphaFoldDB" id="A0AAN8EE56"/>
<comment type="catalytic activity">
    <reaction evidence="1">
        <text>Endonucleolytic cleavage to 5'-phosphomonoester.</text>
        <dbReference type="EC" id="3.1.26.4"/>
    </reaction>
</comment>
<evidence type="ECO:0000256" key="6">
    <source>
        <dbReference type="ARBA" id="ARBA00022759"/>
    </source>
</evidence>
<dbReference type="PROSITE" id="PS50879">
    <property type="entry name" value="RNASE_H_1"/>
    <property type="match status" value="1"/>
</dbReference>
<gene>
    <name evidence="9" type="ORF">OHC33_010496</name>
</gene>
<dbReference type="GO" id="GO:0004523">
    <property type="term" value="F:RNA-DNA hybrid ribonuclease activity"/>
    <property type="evidence" value="ECO:0007669"/>
    <property type="project" value="UniProtKB-EC"/>
</dbReference>
<sequence>MEYTPPQNTRGATGKTPCLALFCHRLIFTSGVCIGEGTTKAASGVAIVFAARRDGVQSSPILPSIDPGRNRTQARAELLAACYGLNRIRKIIQQTRGRIAAKRYIIVTDSSYVLTGMTQWVPHWRSIGRRINAAQPVDNLDLFQRLDTAISRVEQKANVMIGFCLQPPNPSTRASQFANQAATTALAKQQQAQNKFWSSIL</sequence>
<dbReference type="InterPro" id="IPR036397">
    <property type="entry name" value="RNaseH_sf"/>
</dbReference>
<evidence type="ECO:0000256" key="4">
    <source>
        <dbReference type="ARBA" id="ARBA00022722"/>
    </source>
</evidence>
<evidence type="ECO:0000256" key="5">
    <source>
        <dbReference type="ARBA" id="ARBA00022723"/>
    </source>
</evidence>
<dbReference type="PANTHER" id="PTHR10642">
    <property type="entry name" value="RIBONUCLEASE H1"/>
    <property type="match status" value="1"/>
</dbReference>
<dbReference type="InterPro" id="IPR012337">
    <property type="entry name" value="RNaseH-like_sf"/>
</dbReference>
<organism evidence="9 10">
    <name type="scientific">Knufia fluminis</name>
    <dbReference type="NCBI Taxonomy" id="191047"/>
    <lineage>
        <taxon>Eukaryota</taxon>
        <taxon>Fungi</taxon>
        <taxon>Dikarya</taxon>
        <taxon>Ascomycota</taxon>
        <taxon>Pezizomycotina</taxon>
        <taxon>Eurotiomycetes</taxon>
        <taxon>Chaetothyriomycetidae</taxon>
        <taxon>Chaetothyriales</taxon>
        <taxon>Trichomeriaceae</taxon>
        <taxon>Knufia</taxon>
    </lineage>
</organism>
<evidence type="ECO:0000256" key="1">
    <source>
        <dbReference type="ARBA" id="ARBA00000077"/>
    </source>
</evidence>
<dbReference type="PANTHER" id="PTHR10642:SF26">
    <property type="entry name" value="RIBONUCLEASE H1"/>
    <property type="match status" value="1"/>
</dbReference>
<evidence type="ECO:0000313" key="10">
    <source>
        <dbReference type="Proteomes" id="UP001316803"/>
    </source>
</evidence>